<dbReference type="SUPFAM" id="SSF48371">
    <property type="entry name" value="ARM repeat"/>
    <property type="match status" value="2"/>
</dbReference>
<evidence type="ECO:0000313" key="8">
    <source>
        <dbReference type="EMBL" id="KAK1937359.1"/>
    </source>
</evidence>
<dbReference type="InterPro" id="IPR045065">
    <property type="entry name" value="XPO1/5"/>
</dbReference>
<dbReference type="InterPro" id="IPR013598">
    <property type="entry name" value="Exportin-1/Importin-b-like"/>
</dbReference>
<dbReference type="GO" id="GO:0006611">
    <property type="term" value="P:protein export from nucleus"/>
    <property type="evidence" value="ECO:0007669"/>
    <property type="project" value="InterPro"/>
</dbReference>
<dbReference type="Pfam" id="PF03810">
    <property type="entry name" value="IBN_N"/>
    <property type="match status" value="1"/>
</dbReference>
<dbReference type="GO" id="GO:0005737">
    <property type="term" value="C:cytoplasm"/>
    <property type="evidence" value="ECO:0007669"/>
    <property type="project" value="TreeGrafter"/>
</dbReference>
<protein>
    <submittedName>
        <fullName evidence="8">Exportin 1</fullName>
    </submittedName>
</protein>
<comment type="similarity">
    <text evidence="2">Belongs to the exportin family.</text>
</comment>
<dbReference type="GO" id="GO:0000055">
    <property type="term" value="P:ribosomal large subunit export from nucleus"/>
    <property type="evidence" value="ECO:0007669"/>
    <property type="project" value="TreeGrafter"/>
</dbReference>
<organism evidence="8 9">
    <name type="scientific">Babesia divergens</name>
    <dbReference type="NCBI Taxonomy" id="32595"/>
    <lineage>
        <taxon>Eukaryota</taxon>
        <taxon>Sar</taxon>
        <taxon>Alveolata</taxon>
        <taxon>Apicomplexa</taxon>
        <taxon>Aconoidasida</taxon>
        <taxon>Piroplasmida</taxon>
        <taxon>Babesiidae</taxon>
        <taxon>Babesia</taxon>
    </lineage>
</organism>
<evidence type="ECO:0000259" key="7">
    <source>
        <dbReference type="PROSITE" id="PS50166"/>
    </source>
</evidence>
<proteinExistence type="inferred from homology"/>
<accession>A0AAD9LJ69</accession>
<dbReference type="InterPro" id="IPR014877">
    <property type="entry name" value="XPO1_C_dom"/>
</dbReference>
<keyword evidence="4" id="KW-0653">Protein transport</keyword>
<dbReference type="SMART" id="SM01102">
    <property type="entry name" value="CRM1_C"/>
    <property type="match status" value="1"/>
</dbReference>
<evidence type="ECO:0000256" key="5">
    <source>
        <dbReference type="ARBA" id="ARBA00023242"/>
    </source>
</evidence>
<dbReference type="InterPro" id="IPR041235">
    <property type="entry name" value="Exp1_repeat_2"/>
</dbReference>
<dbReference type="Pfam" id="PF08389">
    <property type="entry name" value="Xpo1"/>
    <property type="match status" value="1"/>
</dbReference>
<evidence type="ECO:0000256" key="1">
    <source>
        <dbReference type="ARBA" id="ARBA00004123"/>
    </source>
</evidence>
<dbReference type="PROSITE" id="PS50166">
    <property type="entry name" value="IMPORTIN_B_NT"/>
    <property type="match status" value="1"/>
</dbReference>
<dbReference type="GO" id="GO:0005049">
    <property type="term" value="F:nuclear export signal receptor activity"/>
    <property type="evidence" value="ECO:0007669"/>
    <property type="project" value="InterPro"/>
</dbReference>
<dbReference type="AlphaFoldDB" id="A0AAD9LJ69"/>
<dbReference type="Pfam" id="PF18784">
    <property type="entry name" value="CRM1_repeat_2"/>
    <property type="match status" value="1"/>
</dbReference>
<dbReference type="EMBL" id="JAHBMH010000033">
    <property type="protein sequence ID" value="KAK1937359.1"/>
    <property type="molecule type" value="Genomic_DNA"/>
</dbReference>
<dbReference type="Pfam" id="PF18787">
    <property type="entry name" value="CRM1_repeat_3"/>
    <property type="match status" value="1"/>
</dbReference>
<evidence type="ECO:0000256" key="2">
    <source>
        <dbReference type="ARBA" id="ARBA00009466"/>
    </source>
</evidence>
<feature type="region of interest" description="Disordered" evidence="6">
    <location>
        <begin position="835"/>
        <end position="855"/>
    </location>
</feature>
<evidence type="ECO:0000256" key="4">
    <source>
        <dbReference type="ARBA" id="ARBA00022927"/>
    </source>
</evidence>
<dbReference type="Pfam" id="PF18777">
    <property type="entry name" value="CRM1_repeat"/>
    <property type="match status" value="1"/>
</dbReference>
<name>A0AAD9LJ69_BABDI</name>
<dbReference type="InterPro" id="IPR001494">
    <property type="entry name" value="Importin-beta_N"/>
</dbReference>
<dbReference type="GO" id="GO:0031267">
    <property type="term" value="F:small GTPase binding"/>
    <property type="evidence" value="ECO:0007669"/>
    <property type="project" value="InterPro"/>
</dbReference>
<dbReference type="InterPro" id="IPR040485">
    <property type="entry name" value="XPO1_repeat_3"/>
</dbReference>
<dbReference type="PANTHER" id="PTHR11223">
    <property type="entry name" value="EXPORTIN 1/5"/>
    <property type="match status" value="1"/>
</dbReference>
<evidence type="ECO:0000313" key="9">
    <source>
        <dbReference type="Proteomes" id="UP001195914"/>
    </source>
</evidence>
<dbReference type="Pfam" id="PF08767">
    <property type="entry name" value="CRM1_C"/>
    <property type="match status" value="1"/>
</dbReference>
<keyword evidence="5" id="KW-0539">Nucleus</keyword>
<dbReference type="Gene3D" id="1.25.10.10">
    <property type="entry name" value="Leucine-rich Repeat Variant"/>
    <property type="match status" value="1"/>
</dbReference>
<gene>
    <name evidence="8" type="ORF">X943_001250</name>
</gene>
<keyword evidence="9" id="KW-1185">Reference proteome</keyword>
<reference evidence="8" key="2">
    <citation type="submission" date="2021-05" db="EMBL/GenBank/DDBJ databases">
        <authorList>
            <person name="Pain A."/>
        </authorList>
    </citation>
    <scope>NUCLEOTIDE SEQUENCE</scope>
    <source>
        <strain evidence="8">1802A</strain>
    </source>
</reference>
<comment type="caution">
    <text evidence="8">The sequence shown here is derived from an EMBL/GenBank/DDBJ whole genome shotgun (WGS) entry which is preliminary data.</text>
</comment>
<dbReference type="GO" id="GO:0000056">
    <property type="term" value="P:ribosomal small subunit export from nucleus"/>
    <property type="evidence" value="ECO:0007669"/>
    <property type="project" value="TreeGrafter"/>
</dbReference>
<feature type="domain" description="Importin N-terminal" evidence="7">
    <location>
        <begin position="41"/>
        <end position="107"/>
    </location>
</feature>
<dbReference type="InterPro" id="IPR041123">
    <property type="entry name" value="CRM1_repeat"/>
</dbReference>
<dbReference type="InterPro" id="IPR011989">
    <property type="entry name" value="ARM-like"/>
</dbReference>
<dbReference type="Proteomes" id="UP001195914">
    <property type="component" value="Unassembled WGS sequence"/>
</dbReference>
<dbReference type="PANTHER" id="PTHR11223:SF2">
    <property type="entry name" value="EXPORTIN-1"/>
    <property type="match status" value="1"/>
</dbReference>
<dbReference type="SMART" id="SM00913">
    <property type="entry name" value="IBN_N"/>
    <property type="match status" value="1"/>
</dbReference>
<reference evidence="8" key="1">
    <citation type="journal article" date="2014" name="Nucleic Acids Res.">
        <title>The evolutionary dynamics of variant antigen genes in Babesia reveal a history of genomic innovation underlying host-parasite interaction.</title>
        <authorList>
            <person name="Jackson A.P."/>
            <person name="Otto T.D."/>
            <person name="Darby A."/>
            <person name="Ramaprasad A."/>
            <person name="Xia D."/>
            <person name="Echaide I.E."/>
            <person name="Farber M."/>
            <person name="Gahlot S."/>
            <person name="Gamble J."/>
            <person name="Gupta D."/>
            <person name="Gupta Y."/>
            <person name="Jackson L."/>
            <person name="Malandrin L."/>
            <person name="Malas T.B."/>
            <person name="Moussa E."/>
            <person name="Nair M."/>
            <person name="Reid A.J."/>
            <person name="Sanders M."/>
            <person name="Sharma J."/>
            <person name="Tracey A."/>
            <person name="Quail M.A."/>
            <person name="Weir W."/>
            <person name="Wastling J.M."/>
            <person name="Hall N."/>
            <person name="Willadsen P."/>
            <person name="Lingelbach K."/>
            <person name="Shiels B."/>
            <person name="Tait A."/>
            <person name="Berriman M."/>
            <person name="Allred D.R."/>
            <person name="Pain A."/>
        </authorList>
    </citation>
    <scope>NUCLEOTIDE SEQUENCE</scope>
    <source>
        <strain evidence="8">1802A</strain>
    </source>
</reference>
<evidence type="ECO:0000256" key="6">
    <source>
        <dbReference type="SAM" id="MobiDB-lite"/>
    </source>
</evidence>
<evidence type="ECO:0000256" key="3">
    <source>
        <dbReference type="ARBA" id="ARBA00022448"/>
    </source>
</evidence>
<sequence length="1189" mass="138190">MGDPSQLLDASRPFDKGTVSVLDSVIDAMFDSNNSHNREAAHKILEQFRTMPDTWKHVAVILSHSNNANTKFFAIQVLQACIQSRWNVLPQEEKMGIRQYVSELVIKLSMDEEACNRERHFLTKINETLIQIVKREWPDRWEGFISEICRASQVSQSICENNMRLLNMLSEELFDFGEDHMQSRTVQRLTSRMTADFREIFEVCIFVLHSAITNPDAVRVSLIKQTLTCLAHFLKWIPMGYIFEQYVHNNVSVVLIDLLLDHFWEPVLYRVECTKCLTEIASLSLVGQELQVFGPRIAAMWPKLVEKISMLPASSMRYDDSSQVHPSMRLFWETFYTQFSICCTNFLKNFRESIVERDNNNHQSLLFVMERLVQITDISHEETFKICLDYWHSFINNIMREVKDHQRHEAAQRGILIQEDGQDESFNRHRLNLNKSYETSRLHMYRNVLVELQKVFIKRMAKPQEVYILYDADACEVTREYNPNTAEIALYNRMKSMLIILTTLLQEDSERIMMEVLEREMELANTGGARREAWDPTILNRLCYSVGSISGAMEEFVEKRFLVLIIKCLLNICEVKTATEDKAIVASNIMYVVGQYPRFLKNNWRFLYTVLNKLFEFMRETFPGVQQMACETFLKITLSCKKTIAAQMSNDAPYVYELIRLRDPMTEVLDDKLILWYYESVGNVISAIDVAAREYIIDQLMERCNHEWHQIMAECNHPNPLTSDPNVWHQQQGLPIYHVDNTRKIIQILRVNNRVAKSTVFAYTKQLMLIYPGIIHLYNVYTCYIQHAVQAAGPGCFKHNNVNLMHLVKRSILHLLETYIAHLPNKITRTLADPQTPMAAHHTSNTLSGEDTTAEMDTMDDGSVRNYNEVLKQLVNSITSTVLVAYRNSIPETRDHEVICLTTTLIEKIGNYGVAVLPQIFEQIFDCTLDMVKMDFHSFPEHREYFYELLQKCTKHCFEGILVLPGDRLRSYVMSLIWAFKHEHPAVAEKGLIVVREFLNNLVMLDRRQERTVHPHGAHPPSAVLSFCQTYYYLLLKEVFEVLTDTLHKSGFRLQTEILRVLIRFLECGTINDPGSELTRMHVMRFLIDLLGRSFVTLHAKQVDAFVVDLFNFAGENISDQNDALSSSGQPMKFQTHVKDFLLSLKEFAGSGDEFDKIFEQDRQNAIERARLIEQRKCHMQPTKEVTLD</sequence>
<dbReference type="InterPro" id="IPR016024">
    <property type="entry name" value="ARM-type_fold"/>
</dbReference>
<dbReference type="GO" id="GO:0005634">
    <property type="term" value="C:nucleus"/>
    <property type="evidence" value="ECO:0007669"/>
    <property type="project" value="UniProtKB-SubCell"/>
</dbReference>
<keyword evidence="3" id="KW-0813">Transport</keyword>
<comment type="subcellular location">
    <subcellularLocation>
        <location evidence="1">Nucleus</location>
    </subcellularLocation>
</comment>